<comment type="caution">
    <text evidence="1">The sequence shown here is derived from an EMBL/GenBank/DDBJ whole genome shotgun (WGS) entry which is preliminary data.</text>
</comment>
<dbReference type="Proteomes" id="UP000823775">
    <property type="component" value="Unassembled WGS sequence"/>
</dbReference>
<gene>
    <name evidence="1" type="ORF">HAX54_006843</name>
</gene>
<evidence type="ECO:0000313" key="2">
    <source>
        <dbReference type="Proteomes" id="UP000823775"/>
    </source>
</evidence>
<accession>A0ABS8WWV5</accession>
<sequence>MELMLGRWFVGNIRDGGKIESGEGYNEIRVFLGFGPDFRFLGWWVNGILAEIGVLPAVHIDDSPAVSPNIFQIPRCTG</sequence>
<name>A0ABS8WWV5_DATST</name>
<reference evidence="1 2" key="1">
    <citation type="journal article" date="2021" name="BMC Genomics">
        <title>Datura genome reveals duplications of psychoactive alkaloid biosynthetic genes and high mutation rate following tissue culture.</title>
        <authorList>
            <person name="Rajewski A."/>
            <person name="Carter-House D."/>
            <person name="Stajich J."/>
            <person name="Litt A."/>
        </authorList>
    </citation>
    <scope>NUCLEOTIDE SEQUENCE [LARGE SCALE GENOMIC DNA]</scope>
    <source>
        <strain evidence="1">AR-01</strain>
    </source>
</reference>
<evidence type="ECO:0000313" key="1">
    <source>
        <dbReference type="EMBL" id="MCE3216543.1"/>
    </source>
</evidence>
<protein>
    <submittedName>
        <fullName evidence="1">Uncharacterized protein</fullName>
    </submittedName>
</protein>
<organism evidence="1 2">
    <name type="scientific">Datura stramonium</name>
    <name type="common">Jimsonweed</name>
    <name type="synonym">Common thornapple</name>
    <dbReference type="NCBI Taxonomy" id="4076"/>
    <lineage>
        <taxon>Eukaryota</taxon>
        <taxon>Viridiplantae</taxon>
        <taxon>Streptophyta</taxon>
        <taxon>Embryophyta</taxon>
        <taxon>Tracheophyta</taxon>
        <taxon>Spermatophyta</taxon>
        <taxon>Magnoliopsida</taxon>
        <taxon>eudicotyledons</taxon>
        <taxon>Gunneridae</taxon>
        <taxon>Pentapetalae</taxon>
        <taxon>asterids</taxon>
        <taxon>lamiids</taxon>
        <taxon>Solanales</taxon>
        <taxon>Solanaceae</taxon>
        <taxon>Solanoideae</taxon>
        <taxon>Datureae</taxon>
        <taxon>Datura</taxon>
    </lineage>
</organism>
<proteinExistence type="predicted"/>
<keyword evidence="2" id="KW-1185">Reference proteome</keyword>
<dbReference type="EMBL" id="JACEIK010013506">
    <property type="protein sequence ID" value="MCE3216543.1"/>
    <property type="molecule type" value="Genomic_DNA"/>
</dbReference>